<proteinExistence type="predicted"/>
<evidence type="ECO:0000313" key="4">
    <source>
        <dbReference type="Proteomes" id="UP000202962"/>
    </source>
</evidence>
<dbReference type="KEGG" id="vg:27429726"/>
<feature type="domain" description="Viral desmoplakin N-terminal" evidence="2">
    <location>
        <begin position="5"/>
        <end position="78"/>
    </location>
</feature>
<dbReference type="Pfam" id="PF06771">
    <property type="entry name" value="Desmo_N"/>
    <property type="match status" value="1"/>
</dbReference>
<accession>A0A162GW22</accession>
<dbReference type="EMBL" id="KR011718">
    <property type="protein sequence ID" value="AKR17458.1"/>
    <property type="molecule type" value="Genomic_DNA"/>
</dbReference>
<keyword evidence="4" id="KW-1185">Reference proteome</keyword>
<feature type="coiled-coil region" evidence="1">
    <location>
        <begin position="166"/>
        <end position="193"/>
    </location>
</feature>
<sequence length="644" mass="74172">MMLTRYKGVDVNPHTVHNLIRTIVSKQANTNDNDYALRSIIFSFRPDLINTSLTTDNLLITALKDCRKKEVTYNYKYESAAIGGHEEHHVAAAVQQQPDIFLKIWRLQNIEREDACVLAAAVRDLCYAVLKNAHPDFDPDHDQSAATLLKLCTEVRHKKQYVYEESQAMNREMQDLEKDLMESKARAAELMASFSSCKVEYEQKLYMALQNKQTSENEVARLELMLLEKNEHANLLQQTIDRLTAESKALHDSNERVSCEQTVLLGQIKELTDTIKEQAAQLKYIEEQHKTIENNNDTRLVLLNKEHSENIRVLNEKHSLKMEEINNELSLLQQHYVQQTTLAEELHKRLQKTDEHNKFLQAQNIDISKNLDNMQSQFNNLFKENLMLKSEIESLKLINAQDCDSNSQLQDVNKKLKKQNDALLLQLDVVHKDKEDLNKELEKIKNENDENVDAADRLYNLQKGELNRLELELNTAVDKLKAVTEELKSAQNTIAEQNKTIDLCNYEISALSQKNKSNSATLEPPKIIVSKTLKLPVKHKLDTTPGASNLNSKIAKKTLTWNINKLYGVNNQDDLNRLISQITVKNKKNKDWPIYSKFLSCTNVGLDKLKENPEYQGLDEDFKLLLAKQREFMDAPEQETSLFS</sequence>
<feature type="coiled-coil region" evidence="1">
    <location>
        <begin position="226"/>
        <end position="377"/>
    </location>
</feature>
<evidence type="ECO:0000256" key="1">
    <source>
        <dbReference type="SAM" id="Coils"/>
    </source>
</evidence>
<name>A0A162GW22_9BBAC</name>
<evidence type="ECO:0000259" key="2">
    <source>
        <dbReference type="Pfam" id="PF06771"/>
    </source>
</evidence>
<keyword evidence="1" id="KW-0175">Coiled coil</keyword>
<dbReference type="Proteomes" id="UP000202962">
    <property type="component" value="Segment"/>
</dbReference>
<reference evidence="3 4" key="1">
    <citation type="submission" date="2015-03" db="EMBL/GenBank/DDBJ databases">
        <title>The complete genome sequence of Mocis sp. granulovirus.</title>
        <authorList>
            <person name="Ardisson-Araujo D.M.P."/>
            <person name="Melo F.L."/>
            <person name="Sosa-Gomez D.R."/>
            <person name="Ribeiro B.M."/>
        </authorList>
    </citation>
    <scope>NUCLEOTIDE SEQUENCE [LARGE SCALE GENOMIC DNA]</scope>
    <source>
        <strain evidence="3">Southern Brazil</strain>
    </source>
</reference>
<protein>
    <submittedName>
        <fullName evidence="3">Desmoplakin</fullName>
    </submittedName>
</protein>
<dbReference type="InterPro" id="IPR009615">
    <property type="entry name" value="Desmo_N"/>
</dbReference>
<feature type="coiled-coil region" evidence="1">
    <location>
        <begin position="406"/>
        <end position="500"/>
    </location>
</feature>
<dbReference type="OrthoDB" id="4589at10239"/>
<organism evidence="3 4">
    <name type="scientific">Mocis latipes granulovirus</name>
    <dbReference type="NCBI Taxonomy" id="2072024"/>
    <lineage>
        <taxon>Viruses</taxon>
        <taxon>Viruses incertae sedis</taxon>
        <taxon>Naldaviricetes</taxon>
        <taxon>Lefavirales</taxon>
        <taxon>Baculoviridae</taxon>
        <taxon>Betabaculovirus</taxon>
        <taxon>Betabaculovirus molatipedis</taxon>
    </lineage>
</organism>
<evidence type="ECO:0000313" key="3">
    <source>
        <dbReference type="EMBL" id="AKR17458.1"/>
    </source>
</evidence>